<organism evidence="1 2">
    <name type="scientific">Rhodopirellula baltica (strain DSM 10527 / NCIMB 13988 / SH1)</name>
    <dbReference type="NCBI Taxonomy" id="243090"/>
    <lineage>
        <taxon>Bacteria</taxon>
        <taxon>Pseudomonadati</taxon>
        <taxon>Planctomycetota</taxon>
        <taxon>Planctomycetia</taxon>
        <taxon>Pirellulales</taxon>
        <taxon>Pirellulaceae</taxon>
        <taxon>Rhodopirellula</taxon>
    </lineage>
</organism>
<keyword evidence="2" id="KW-1185">Reference proteome</keyword>
<reference evidence="1 2" key="1">
    <citation type="journal article" date="2003" name="Proc. Natl. Acad. Sci. U.S.A.">
        <title>Complete genome sequence of the marine planctomycete Pirellula sp. strain 1.</title>
        <authorList>
            <person name="Gloeckner F.O."/>
            <person name="Kube M."/>
            <person name="Bauer M."/>
            <person name="Teeling H."/>
            <person name="Lombardot T."/>
            <person name="Ludwig W."/>
            <person name="Gade D."/>
            <person name="Beck A."/>
            <person name="Borzym K."/>
            <person name="Heitmann K."/>
            <person name="Rabus R."/>
            <person name="Schlesner H."/>
            <person name="Amann R."/>
            <person name="Reinhardt R."/>
        </authorList>
    </citation>
    <scope>NUCLEOTIDE SEQUENCE [LARGE SCALE GENOMIC DNA]</scope>
    <source>
        <strain evidence="2">DSM 10527 / NCIMB 13988 / SH1</strain>
    </source>
</reference>
<sequence>MDGAEHSMHCYTRSNHRAQGLLRHRSNEQLAAKLILRPPPNARLHAVTIGHQRKTGDPR</sequence>
<protein>
    <submittedName>
        <fullName evidence="1">Uncharacterized protein</fullName>
    </submittedName>
</protein>
<gene>
    <name evidence="1" type="ordered locus">RB3304</name>
</gene>
<dbReference type="AlphaFoldDB" id="Q7UUG5"/>
<dbReference type="EMBL" id="BX294138">
    <property type="protein sequence ID" value="CAD73114.1"/>
    <property type="molecule type" value="Genomic_DNA"/>
</dbReference>
<proteinExistence type="predicted"/>
<dbReference type="Proteomes" id="UP000001025">
    <property type="component" value="Chromosome"/>
</dbReference>
<name>Q7UUG5_RHOBA</name>
<dbReference type="HOGENOM" id="CLU_2957606_0_0_0"/>
<accession>Q7UUG5</accession>
<dbReference type="KEGG" id="rba:RB3304"/>
<evidence type="ECO:0000313" key="1">
    <source>
        <dbReference type="EMBL" id="CAD73114.1"/>
    </source>
</evidence>
<evidence type="ECO:0000313" key="2">
    <source>
        <dbReference type="Proteomes" id="UP000001025"/>
    </source>
</evidence>
<dbReference type="EnsemblBacteria" id="CAD73114">
    <property type="protein sequence ID" value="CAD73114"/>
    <property type="gene ID" value="RB3304"/>
</dbReference>
<dbReference type="InParanoid" id="Q7UUG5"/>